<dbReference type="EMBL" id="CP012673">
    <property type="protein sequence ID" value="AUX40436.1"/>
    <property type="molecule type" value="Genomic_DNA"/>
</dbReference>
<evidence type="ECO:0000313" key="3">
    <source>
        <dbReference type="Proteomes" id="UP000238348"/>
    </source>
</evidence>
<accession>A0A2L0EMB1</accession>
<gene>
    <name evidence="2" type="ORF">SOCE26_018370</name>
</gene>
<evidence type="ECO:0000313" key="2">
    <source>
        <dbReference type="EMBL" id="AUX40436.1"/>
    </source>
</evidence>
<evidence type="ECO:0000256" key="1">
    <source>
        <dbReference type="SAM" id="MobiDB-lite"/>
    </source>
</evidence>
<feature type="compositionally biased region" description="Gly residues" evidence="1">
    <location>
        <begin position="332"/>
        <end position="351"/>
    </location>
</feature>
<dbReference type="RefSeq" id="WP_104978236.1">
    <property type="nucleotide sequence ID" value="NZ_CP012673.1"/>
</dbReference>
<feature type="region of interest" description="Disordered" evidence="1">
    <location>
        <begin position="315"/>
        <end position="358"/>
    </location>
</feature>
<feature type="compositionally biased region" description="Pro residues" evidence="1">
    <location>
        <begin position="153"/>
        <end position="164"/>
    </location>
</feature>
<feature type="region of interest" description="Disordered" evidence="1">
    <location>
        <begin position="33"/>
        <end position="67"/>
    </location>
</feature>
<proteinExistence type="predicted"/>
<protein>
    <submittedName>
        <fullName evidence="2">Uncharacterized protein</fullName>
    </submittedName>
</protein>
<reference evidence="2 3" key="1">
    <citation type="submission" date="2015-09" db="EMBL/GenBank/DDBJ databases">
        <title>Sorangium comparison.</title>
        <authorList>
            <person name="Zaburannyi N."/>
            <person name="Bunk B."/>
            <person name="Overmann J."/>
            <person name="Mueller R."/>
        </authorList>
    </citation>
    <scope>NUCLEOTIDE SEQUENCE [LARGE SCALE GENOMIC DNA]</scope>
    <source>
        <strain evidence="2 3">So ce26</strain>
    </source>
</reference>
<name>A0A2L0EMB1_SORCE</name>
<feature type="region of interest" description="Disordered" evidence="1">
    <location>
        <begin position="141"/>
        <end position="172"/>
    </location>
</feature>
<dbReference type="AlphaFoldDB" id="A0A2L0EMB1"/>
<dbReference type="Proteomes" id="UP000238348">
    <property type="component" value="Chromosome"/>
</dbReference>
<sequence length="388" mass="38968">MRSILSTGTVCGGLFFLTVVGLACTTEGTGGGVDPGGAAGECDPSAESGGGPAPSFPGSGMSGAGDPITAALDPGSCGAARLGVVVDGTTEVDCYYTNNDQTTPMAFVERVVEIAEGDELVHVRLTLNPAFVDNSYGETAIGWGGDADQDPGGPDPGGPGPGGGPKPKGHGGHTFKDLVGSDKAEFQITDGTGELVLDFYVDYVSVDDAKPSGYGSLGVLGGEGKMLVGDAGAIVAATTSIDRDLNACGYGAYTVDSPATDESYTPSDEAPNWDYRVVYDVWLRASAFGDAGFGDAVISYVHASPSKYPSDTVVVTPGPCPPTPCEDEDPPGGEGGEGGAAPGGDPGGDPGGEPTCRDQGGECQVNADCCSYSDYCLDGTCQPIEVPR</sequence>
<organism evidence="2 3">
    <name type="scientific">Sorangium cellulosum</name>
    <name type="common">Polyangium cellulosum</name>
    <dbReference type="NCBI Taxonomy" id="56"/>
    <lineage>
        <taxon>Bacteria</taxon>
        <taxon>Pseudomonadati</taxon>
        <taxon>Myxococcota</taxon>
        <taxon>Polyangia</taxon>
        <taxon>Polyangiales</taxon>
        <taxon>Polyangiaceae</taxon>
        <taxon>Sorangium</taxon>
    </lineage>
</organism>
<dbReference type="OrthoDB" id="5503197at2"/>
<dbReference type="PROSITE" id="PS51257">
    <property type="entry name" value="PROKAR_LIPOPROTEIN"/>
    <property type="match status" value="1"/>
</dbReference>